<dbReference type="GO" id="GO:0030246">
    <property type="term" value="F:carbohydrate binding"/>
    <property type="evidence" value="ECO:0007669"/>
    <property type="project" value="InterPro"/>
</dbReference>
<evidence type="ECO:0000256" key="1">
    <source>
        <dbReference type="ARBA" id="ARBA00001712"/>
    </source>
</evidence>
<comment type="pathway">
    <text evidence="2">Carbohydrate metabolism; galactose metabolism.</text>
</comment>
<evidence type="ECO:0000256" key="2">
    <source>
        <dbReference type="ARBA" id="ARBA00004947"/>
    </source>
</evidence>
<dbReference type="InterPro" id="IPR008183">
    <property type="entry name" value="Aldose_1/G6P_1-epimerase"/>
</dbReference>
<protein>
    <recommendedName>
        <fullName evidence="3">Galactose mutarotase</fullName>
    </recommendedName>
    <alternativeName>
        <fullName evidence="4">Aldose 1-epimerase</fullName>
    </alternativeName>
</protein>
<dbReference type="InterPro" id="IPR014718">
    <property type="entry name" value="GH-type_carb-bd"/>
</dbReference>
<dbReference type="InterPro" id="IPR011013">
    <property type="entry name" value="Gal_mutarotase_sf_dom"/>
</dbReference>
<reference evidence="6" key="1">
    <citation type="submission" date="2014-05" db="EMBL/GenBank/DDBJ databases">
        <title>The genome and life-stage specific transcriptomes of Globodera pallida elucidate key aspects of plant parasitism by a cyst nematode.</title>
        <authorList>
            <person name="Cotton J.A."/>
            <person name="Lilley C.J."/>
            <person name="Jones L.M."/>
            <person name="Kikuchi T."/>
            <person name="Reid A.J."/>
            <person name="Thorpe P."/>
            <person name="Tsai I.J."/>
            <person name="Beasley H."/>
            <person name="Blok V."/>
            <person name="Cock P.J.A."/>
            <person name="Van den Akker S.E."/>
            <person name="Holroyd N."/>
            <person name="Hunt M."/>
            <person name="Mantelin S."/>
            <person name="Naghra H."/>
            <person name="Pain A."/>
            <person name="Palomares-Rius J.E."/>
            <person name="Zarowiecki M."/>
            <person name="Berriman M."/>
            <person name="Jones J.T."/>
            <person name="Urwin P.E."/>
        </authorList>
    </citation>
    <scope>NUCLEOTIDE SEQUENCE [LARGE SCALE GENOMIC DNA]</scope>
    <source>
        <strain evidence="6">Lindley</strain>
    </source>
</reference>
<reference evidence="7" key="2">
    <citation type="submission" date="2016-06" db="UniProtKB">
        <authorList>
            <consortium name="WormBaseParasite"/>
        </authorList>
    </citation>
    <scope>IDENTIFICATION</scope>
</reference>
<dbReference type="AlphaFoldDB" id="A0A183CRW9"/>
<proteinExistence type="predicted"/>
<sequence length="36" mass="3963">MEEGYPGNLTVKVVYTLDNDNALTIDYTATTDKPTV</sequence>
<dbReference type="WBParaSite" id="GPLIN_001562700">
    <property type="protein sequence ID" value="GPLIN_001562700"/>
    <property type="gene ID" value="GPLIN_001562700"/>
</dbReference>
<organism evidence="6 7">
    <name type="scientific">Globodera pallida</name>
    <name type="common">Potato cyst nematode worm</name>
    <name type="synonym">Heterodera pallida</name>
    <dbReference type="NCBI Taxonomy" id="36090"/>
    <lineage>
        <taxon>Eukaryota</taxon>
        <taxon>Metazoa</taxon>
        <taxon>Ecdysozoa</taxon>
        <taxon>Nematoda</taxon>
        <taxon>Chromadorea</taxon>
        <taxon>Rhabditida</taxon>
        <taxon>Tylenchina</taxon>
        <taxon>Tylenchomorpha</taxon>
        <taxon>Tylenchoidea</taxon>
        <taxon>Heteroderidae</taxon>
        <taxon>Heteroderinae</taxon>
        <taxon>Globodera</taxon>
    </lineage>
</organism>
<evidence type="ECO:0000256" key="5">
    <source>
        <dbReference type="ARBA" id="ARBA00045743"/>
    </source>
</evidence>
<keyword evidence="6" id="KW-1185">Reference proteome</keyword>
<accession>A0A183CRW9</accession>
<dbReference type="SUPFAM" id="SSF74650">
    <property type="entry name" value="Galactose mutarotase-like"/>
    <property type="match status" value="1"/>
</dbReference>
<evidence type="ECO:0000256" key="3">
    <source>
        <dbReference type="ARBA" id="ARBA00021023"/>
    </source>
</evidence>
<evidence type="ECO:0000256" key="4">
    <source>
        <dbReference type="ARBA" id="ARBA00032729"/>
    </source>
</evidence>
<dbReference type="Pfam" id="PF01263">
    <property type="entry name" value="Aldose_epim"/>
    <property type="match status" value="1"/>
</dbReference>
<dbReference type="GO" id="GO:0006012">
    <property type="term" value="P:galactose metabolic process"/>
    <property type="evidence" value="ECO:0007669"/>
    <property type="project" value="UniProtKB-UniPathway"/>
</dbReference>
<comment type="function">
    <text evidence="5">Mutarotase that catalyzes the interconversion of beta-D-galactose and alpha-D-galactose during galactose metabolism. Beta-D-galactose is metabolized in the liver into glucose 1-phosphate, the primary metabolic fuel, by the action of four enzymes that constitute the Leloir pathway: GALM, GALK1 (galactokinase), GALT (galactose-1-phosphate uridylyltransferase) and GALE (UDP-galactose-4'-epimerase). Involved in the maintenance of the equilibrium between the beta- and alpha-anomers of galactose, therefore ensuring a sufficient supply of the alpha-anomer for GALK1. Also active on D-glucose although shows a preference for galactose over glucose.</text>
</comment>
<name>A0A183CRW9_GLOPA</name>
<comment type="catalytic activity">
    <reaction evidence="1">
        <text>alpha-D-galactose = beta-D-galactose</text>
        <dbReference type="Rhea" id="RHEA:28675"/>
        <dbReference type="ChEBI" id="CHEBI:27667"/>
        <dbReference type="ChEBI" id="CHEBI:28061"/>
        <dbReference type="EC" id="5.1.3.3"/>
    </reaction>
    <physiologicalReaction direction="right-to-left" evidence="1">
        <dbReference type="Rhea" id="RHEA:28677"/>
    </physiologicalReaction>
</comment>
<dbReference type="Gene3D" id="2.70.98.10">
    <property type="match status" value="1"/>
</dbReference>
<evidence type="ECO:0000313" key="7">
    <source>
        <dbReference type="WBParaSite" id="GPLIN_001562700"/>
    </source>
</evidence>
<dbReference type="UniPathway" id="UPA00214"/>
<dbReference type="GO" id="GO:0004034">
    <property type="term" value="F:aldose 1-epimerase activity"/>
    <property type="evidence" value="ECO:0007669"/>
    <property type="project" value="UniProtKB-EC"/>
</dbReference>
<evidence type="ECO:0000313" key="6">
    <source>
        <dbReference type="Proteomes" id="UP000050741"/>
    </source>
</evidence>
<dbReference type="Proteomes" id="UP000050741">
    <property type="component" value="Unassembled WGS sequence"/>
</dbReference>